<feature type="active site" description="Charge relay system" evidence="2">
    <location>
        <position position="123"/>
    </location>
</feature>
<dbReference type="InterPro" id="IPR036928">
    <property type="entry name" value="AS_sf"/>
</dbReference>
<reference evidence="5" key="1">
    <citation type="submission" date="2011-08" db="EMBL/GenBank/DDBJ databases">
        <authorList>
            <person name="Rombauts S."/>
        </authorList>
    </citation>
    <scope>NUCLEOTIDE SEQUENCE</scope>
    <source>
        <strain evidence="5">London</strain>
    </source>
</reference>
<dbReference type="InterPro" id="IPR052739">
    <property type="entry name" value="FAAH2"/>
</dbReference>
<dbReference type="HOGENOM" id="CLU_009600_16_1_1"/>
<dbReference type="PANTHER" id="PTHR43372">
    <property type="entry name" value="FATTY-ACID AMIDE HYDROLASE"/>
    <property type="match status" value="1"/>
</dbReference>
<dbReference type="OMA" id="EPAINHY"/>
<evidence type="ECO:0000313" key="5">
    <source>
        <dbReference type="Proteomes" id="UP000015104"/>
    </source>
</evidence>
<organism evidence="4 5">
    <name type="scientific">Tetranychus urticae</name>
    <name type="common">Two-spotted spider mite</name>
    <dbReference type="NCBI Taxonomy" id="32264"/>
    <lineage>
        <taxon>Eukaryota</taxon>
        <taxon>Metazoa</taxon>
        <taxon>Ecdysozoa</taxon>
        <taxon>Arthropoda</taxon>
        <taxon>Chelicerata</taxon>
        <taxon>Arachnida</taxon>
        <taxon>Acari</taxon>
        <taxon>Acariformes</taxon>
        <taxon>Trombidiformes</taxon>
        <taxon>Prostigmata</taxon>
        <taxon>Eleutherengona</taxon>
        <taxon>Raphignathae</taxon>
        <taxon>Tetranychoidea</taxon>
        <taxon>Tetranychidae</taxon>
        <taxon>Tetranychus</taxon>
    </lineage>
</organism>
<dbReference type="InterPro" id="IPR023631">
    <property type="entry name" value="Amidase_dom"/>
</dbReference>
<dbReference type="PIRSF" id="PIRSF001221">
    <property type="entry name" value="Amidase_fungi"/>
    <property type="match status" value="1"/>
</dbReference>
<proteinExistence type="inferred from homology"/>
<evidence type="ECO:0000259" key="3">
    <source>
        <dbReference type="Pfam" id="PF01425"/>
    </source>
</evidence>
<dbReference type="STRING" id="32264.T1K5V3"/>
<feature type="active site" description="Acyl-ester intermediate" evidence="2">
    <location>
        <position position="222"/>
    </location>
</feature>
<comment type="similarity">
    <text evidence="1">Belongs to the amidase family.</text>
</comment>
<dbReference type="AlphaFoldDB" id="T1K5V3"/>
<dbReference type="Proteomes" id="UP000015104">
    <property type="component" value="Unassembled WGS sequence"/>
</dbReference>
<feature type="domain" description="Amidase" evidence="3">
    <location>
        <begin position="61"/>
        <end position="501"/>
    </location>
</feature>
<dbReference type="KEGG" id="tut:107360686"/>
<accession>T1K5V3</accession>
<feature type="active site" description="Charge relay system" evidence="2">
    <location>
        <position position="198"/>
    </location>
</feature>
<dbReference type="OrthoDB" id="6428749at2759"/>
<dbReference type="SUPFAM" id="SSF75304">
    <property type="entry name" value="Amidase signature (AS) enzymes"/>
    <property type="match status" value="1"/>
</dbReference>
<dbReference type="Gene3D" id="3.90.1300.10">
    <property type="entry name" value="Amidase signature (AS) domain"/>
    <property type="match status" value="1"/>
</dbReference>
<dbReference type="EnsemblMetazoa" id="tetur05g07640.1">
    <property type="protein sequence ID" value="tetur05g07640.1"/>
    <property type="gene ID" value="tetur05g07640"/>
</dbReference>
<dbReference type="PROSITE" id="PS00571">
    <property type="entry name" value="AMIDASES"/>
    <property type="match status" value="1"/>
</dbReference>
<dbReference type="InterPro" id="IPR020556">
    <property type="entry name" value="Amidase_CS"/>
</dbReference>
<gene>
    <name evidence="4" type="primary">107360686</name>
</gene>
<evidence type="ECO:0000313" key="4">
    <source>
        <dbReference type="EnsemblMetazoa" id="tetur05g07640.1"/>
    </source>
</evidence>
<sequence length="526" mass="57584">MLDSVTTFVRYVLDSIASGVTKLVPAKCGLIVLPPIKDPIILLSAQQLAEKIKSGEIKCVDVVKAYKQRIEECDPLVNAVVETRYKEALEEAQTIDETIAKELATGEKNLSNLPLLGVPFAAKDCLQVKGMQLTAGFVPRKGCIQSEDAALISNLRKLGSIPLVMTNVPELAVWYDSANMLYGRTNNPYDLTRIPGGSSGGVAACVSYGGSPFGTGSDIAGSIRFPSHFCGLFGHLITQKAVNIDGHWPPFSTEQSECLSIGPICRYATDLTLLVKSFLGDQAEKIPKLDHPVDLSKLKIFYMEDNGGSSSTPVHPEIKEGIRKLMKCLSDDYHANVTKINIPHMDQAFDIFLNTMKDKPHIPHTQKIANFDGHKNPWLELVKKMVGASDHTLPVIIVSILETCLGDPKSESGRELIRRGEIIQEKLFSMLGDDGIFIYPAFPEPAINHYTSILKFQNIGYSSLFSLMGNPITTCPIGLSKNEHLPFGVQVMASPFNDHLTIAVARAIEEKLGGWKPPSRVELKSN</sequence>
<dbReference type="PANTHER" id="PTHR43372:SF3">
    <property type="entry name" value="AT07710P-RELATED"/>
    <property type="match status" value="1"/>
</dbReference>
<evidence type="ECO:0000256" key="2">
    <source>
        <dbReference type="PIRSR" id="PIRSR001221-1"/>
    </source>
</evidence>
<dbReference type="EMBL" id="CAEY01001591">
    <property type="status" value="NOT_ANNOTATED_CDS"/>
    <property type="molecule type" value="Genomic_DNA"/>
</dbReference>
<protein>
    <recommendedName>
        <fullName evidence="3">Amidase domain-containing protein</fullName>
    </recommendedName>
</protein>
<evidence type="ECO:0000256" key="1">
    <source>
        <dbReference type="ARBA" id="ARBA00009199"/>
    </source>
</evidence>
<reference evidence="4" key="2">
    <citation type="submission" date="2015-06" db="UniProtKB">
        <authorList>
            <consortium name="EnsemblMetazoa"/>
        </authorList>
    </citation>
    <scope>IDENTIFICATION</scope>
</reference>
<keyword evidence="5" id="KW-1185">Reference proteome</keyword>
<dbReference type="GO" id="GO:0012505">
    <property type="term" value="C:endomembrane system"/>
    <property type="evidence" value="ECO:0007669"/>
    <property type="project" value="TreeGrafter"/>
</dbReference>
<name>T1K5V3_TETUR</name>
<dbReference type="Pfam" id="PF01425">
    <property type="entry name" value="Amidase"/>
    <property type="match status" value="1"/>
</dbReference>
<dbReference type="eggNOG" id="KOG1212">
    <property type="taxonomic scope" value="Eukaryota"/>
</dbReference>